<accession>A0A0N0BDR9</accession>
<evidence type="ECO:0000256" key="1">
    <source>
        <dbReference type="SAM" id="Phobius"/>
    </source>
</evidence>
<keyword evidence="3" id="KW-1185">Reference proteome</keyword>
<dbReference type="Proteomes" id="UP000053105">
    <property type="component" value="Unassembled WGS sequence"/>
</dbReference>
<sequence>MIPKWNIKERLRVAPEEPMGQYRPKKDRMFLMNYLYPVQIILRCTNVIKRLCRLIIRGYNRDDDKKTVKSIGDFEIFLTKEQRPLSRKWIKNGIPNVTRWLTAISSRTMSATMILLILAIGLTNGQLNFEGNPLTENTEYTAVESRFSEKATRREETTANVTRISTESSRNFRLLSPDAKNASQFADLIKTHLTSSQEDSSHLAKQQKIVRTGRHLSANTYGQTTASTINNNAEAALNTFLNSKTPEESRLSLDYYLQNRETSQNAQPTIANQQQLTQQTAIRVNQEPVSSPVTAQLVQQRQALQVFPATQVVNQPTYSTPAINPVDPHSTVSNPAAVSLMQQQQALQPYAPGIQTMRNDVYYPGWYQPVRRVRRKPFPYALSRIGPGFYAGPVPLAPLKEKGPVEVIHTKPPGFHRGPFPVKNNFPVPYEDASAWFPEADQPPSTKDVYYSQLYAQSYDPYYYNYIAKTGKIKPHLYGKLGKYHEEEEDGIWAELYRGFKKHGLKNIMTPTFLLGMTLPVVTLMLTALVQKRSLSRSDSREFSTESLIQDYLEQVQRAVECYERKRRKRDANVDEC</sequence>
<dbReference type="AlphaFoldDB" id="A0A0N0BDR9"/>
<organism evidence="2 3">
    <name type="scientific">Melipona quadrifasciata</name>
    <dbReference type="NCBI Taxonomy" id="166423"/>
    <lineage>
        <taxon>Eukaryota</taxon>
        <taxon>Metazoa</taxon>
        <taxon>Ecdysozoa</taxon>
        <taxon>Arthropoda</taxon>
        <taxon>Hexapoda</taxon>
        <taxon>Insecta</taxon>
        <taxon>Pterygota</taxon>
        <taxon>Neoptera</taxon>
        <taxon>Endopterygota</taxon>
        <taxon>Hymenoptera</taxon>
        <taxon>Apocrita</taxon>
        <taxon>Aculeata</taxon>
        <taxon>Apoidea</taxon>
        <taxon>Anthophila</taxon>
        <taxon>Apidae</taxon>
        <taxon>Melipona</taxon>
    </lineage>
</organism>
<dbReference type="OrthoDB" id="7698447at2759"/>
<evidence type="ECO:0000313" key="3">
    <source>
        <dbReference type="Proteomes" id="UP000053105"/>
    </source>
</evidence>
<keyword evidence="1" id="KW-0812">Transmembrane</keyword>
<evidence type="ECO:0000313" key="2">
    <source>
        <dbReference type="EMBL" id="KOX70834.1"/>
    </source>
</evidence>
<gene>
    <name evidence="2" type="ORF">WN51_02258</name>
</gene>
<proteinExistence type="predicted"/>
<name>A0A0N0BDR9_9HYME</name>
<keyword evidence="1" id="KW-0472">Membrane</keyword>
<reference evidence="2 3" key="1">
    <citation type="submission" date="2015-07" db="EMBL/GenBank/DDBJ databases">
        <title>The genome of Melipona quadrifasciata.</title>
        <authorList>
            <person name="Pan H."/>
            <person name="Kapheim K."/>
        </authorList>
    </citation>
    <scope>NUCLEOTIDE SEQUENCE [LARGE SCALE GENOMIC DNA]</scope>
    <source>
        <strain evidence="2">0111107301</strain>
        <tissue evidence="2">Whole body</tissue>
    </source>
</reference>
<feature type="transmembrane region" description="Helical" evidence="1">
    <location>
        <begin position="508"/>
        <end position="530"/>
    </location>
</feature>
<keyword evidence="1" id="KW-1133">Transmembrane helix</keyword>
<protein>
    <submittedName>
        <fullName evidence="2">Uncharacterized protein</fullName>
    </submittedName>
</protein>
<dbReference type="EMBL" id="KQ435851">
    <property type="protein sequence ID" value="KOX70834.1"/>
    <property type="molecule type" value="Genomic_DNA"/>
</dbReference>